<proteinExistence type="predicted"/>
<keyword evidence="3" id="KW-1185">Reference proteome</keyword>
<protein>
    <submittedName>
        <fullName evidence="2">Uncharacterized protein</fullName>
    </submittedName>
</protein>
<dbReference type="AlphaFoldDB" id="A0A2V1ASF9"/>
<gene>
    <name evidence="2" type="ORF">CXQ85_004176</name>
</gene>
<dbReference type="RefSeq" id="XP_025341612.1">
    <property type="nucleotide sequence ID" value="XM_025487804.1"/>
</dbReference>
<keyword evidence="1" id="KW-1133">Transmembrane helix</keyword>
<sequence>MFPELKTRPYSVPQPNDWTTYTRSLLASFEAAAPGSTQGLPELIPEKWPLEETHYYVHSFGFCRKTKNQRQKCRFSSNKFIKSQIIQDIALVFAGGSKNPSAKQKHIAHSWEKAFSSAHQSTLNALANSASHTSKVDLNEAAMEIIDDYGRETDIPVYSGVILGALVAYLLFGLLVFLGEGMVVLSGVIPWIVMVLFVVETLWRSRRSVGVLEETLAAGQLAVVGFMMFLLAATMVFGYKVGAESIKRWMNERRV</sequence>
<keyword evidence="1" id="KW-0472">Membrane</keyword>
<dbReference type="GeneID" id="37009506"/>
<evidence type="ECO:0000313" key="3">
    <source>
        <dbReference type="Proteomes" id="UP000244309"/>
    </source>
</evidence>
<organism evidence="2 3">
    <name type="scientific">Candidozyma haemuli</name>
    <dbReference type="NCBI Taxonomy" id="45357"/>
    <lineage>
        <taxon>Eukaryota</taxon>
        <taxon>Fungi</taxon>
        <taxon>Dikarya</taxon>
        <taxon>Ascomycota</taxon>
        <taxon>Saccharomycotina</taxon>
        <taxon>Pichiomycetes</taxon>
        <taxon>Metschnikowiaceae</taxon>
        <taxon>Candidozyma</taxon>
    </lineage>
</organism>
<dbReference type="EMBL" id="PKFO01000004">
    <property type="protein sequence ID" value="PVH20672.1"/>
    <property type="molecule type" value="Genomic_DNA"/>
</dbReference>
<dbReference type="VEuPathDB" id="FungiDB:CXQ85_004176"/>
<dbReference type="Proteomes" id="UP000244309">
    <property type="component" value="Unassembled WGS sequence"/>
</dbReference>
<name>A0A2V1ASF9_9ASCO</name>
<reference evidence="2 3" key="1">
    <citation type="submission" date="2017-12" db="EMBL/GenBank/DDBJ databases">
        <title>Genome Sequence of a Multidrug-Resistant Candida haemulonii Isolate from a Patient with Chronic Leg Ulcers in Israel.</title>
        <authorList>
            <person name="Chow N.A."/>
            <person name="Gade L."/>
            <person name="Batra D."/>
            <person name="Rowe L.A."/>
            <person name="Ben-Ami R."/>
            <person name="Loparev V.N."/>
            <person name="Litvintseva A.P."/>
        </authorList>
    </citation>
    <scope>NUCLEOTIDE SEQUENCE [LARGE SCALE GENOMIC DNA]</scope>
    <source>
        <strain evidence="2 3">B11899</strain>
    </source>
</reference>
<keyword evidence="1" id="KW-0812">Transmembrane</keyword>
<feature type="transmembrane region" description="Helical" evidence="1">
    <location>
        <begin position="215"/>
        <end position="239"/>
    </location>
</feature>
<evidence type="ECO:0000313" key="2">
    <source>
        <dbReference type="EMBL" id="PVH20672.1"/>
    </source>
</evidence>
<feature type="transmembrane region" description="Helical" evidence="1">
    <location>
        <begin position="155"/>
        <end position="177"/>
    </location>
</feature>
<evidence type="ECO:0000256" key="1">
    <source>
        <dbReference type="SAM" id="Phobius"/>
    </source>
</evidence>
<feature type="transmembrane region" description="Helical" evidence="1">
    <location>
        <begin position="183"/>
        <end position="203"/>
    </location>
</feature>
<comment type="caution">
    <text evidence="2">The sequence shown here is derived from an EMBL/GenBank/DDBJ whole genome shotgun (WGS) entry which is preliminary data.</text>
</comment>
<accession>A0A2V1ASF9</accession>